<feature type="compositionally biased region" description="Basic and acidic residues" evidence="1">
    <location>
        <begin position="31"/>
        <end position="42"/>
    </location>
</feature>
<reference evidence="2" key="1">
    <citation type="submission" date="2024-04" db="EMBL/GenBank/DDBJ databases">
        <authorList>
            <person name="Lindsay E."/>
            <person name="Kim D."/>
            <person name="Molloy A.D."/>
            <person name="Noble-Ramirez A."/>
            <person name="Hutchison K.W."/>
            <person name="Molloy S.D."/>
            <person name="Viland M.D."/>
            <person name="Lewis C.M."/>
            <person name="Garlena R.A."/>
            <person name="Russell D.A."/>
            <person name="Jacobs-Sera D."/>
            <person name="Hatfull G.F."/>
        </authorList>
    </citation>
    <scope>NUCLEOTIDE SEQUENCE</scope>
</reference>
<sequence length="42" mass="4909">MTLYVEDLDLDEARELLDNAEGENLTEDEKEDLRERIAELEA</sequence>
<proteinExistence type="predicted"/>
<gene>
    <name evidence="2" type="primary">70</name>
    <name evidence="2" type="ORF">SEA_STINK_70</name>
</gene>
<feature type="region of interest" description="Disordered" evidence="1">
    <location>
        <begin position="15"/>
        <end position="42"/>
    </location>
</feature>
<accession>A0AAU8GQ83</accession>
<organism evidence="2">
    <name type="scientific">Mycobacterium phage Stink</name>
    <dbReference type="NCBI Taxonomy" id="3136630"/>
    <lineage>
        <taxon>Viruses</taxon>
    </lineage>
</organism>
<protein>
    <submittedName>
        <fullName evidence="2">Uncharacterized protein</fullName>
    </submittedName>
</protein>
<name>A0AAU8GQ83_9VIRU</name>
<evidence type="ECO:0000313" key="2">
    <source>
        <dbReference type="EMBL" id="XCH42960.1"/>
    </source>
</evidence>
<feature type="compositionally biased region" description="Acidic residues" evidence="1">
    <location>
        <begin position="18"/>
        <end position="30"/>
    </location>
</feature>
<dbReference type="EMBL" id="PP750960">
    <property type="protein sequence ID" value="XCH42960.1"/>
    <property type="molecule type" value="Genomic_DNA"/>
</dbReference>
<evidence type="ECO:0000256" key="1">
    <source>
        <dbReference type="SAM" id="MobiDB-lite"/>
    </source>
</evidence>